<gene>
    <name evidence="1" type="ORF">CY34DRAFT_799428</name>
</gene>
<name>A0A0D0BX72_9AGAM</name>
<reference evidence="1 2" key="1">
    <citation type="submission" date="2014-04" db="EMBL/GenBank/DDBJ databases">
        <authorList>
            <consortium name="DOE Joint Genome Institute"/>
            <person name="Kuo A."/>
            <person name="Ruytinx J."/>
            <person name="Rineau F."/>
            <person name="Colpaert J."/>
            <person name="Kohler A."/>
            <person name="Nagy L.G."/>
            <person name="Floudas D."/>
            <person name="Copeland A."/>
            <person name="Barry K.W."/>
            <person name="Cichocki N."/>
            <person name="Veneault-Fourrey C."/>
            <person name="LaButti K."/>
            <person name="Lindquist E.A."/>
            <person name="Lipzen A."/>
            <person name="Lundell T."/>
            <person name="Morin E."/>
            <person name="Murat C."/>
            <person name="Sun H."/>
            <person name="Tunlid A."/>
            <person name="Henrissat B."/>
            <person name="Grigoriev I.V."/>
            <person name="Hibbett D.S."/>
            <person name="Martin F."/>
            <person name="Nordberg H.P."/>
            <person name="Cantor M.N."/>
            <person name="Hua S.X."/>
        </authorList>
    </citation>
    <scope>NUCLEOTIDE SEQUENCE [LARGE SCALE GENOMIC DNA]</scope>
    <source>
        <strain evidence="1 2">UH-Slu-Lm8-n1</strain>
    </source>
</reference>
<protein>
    <submittedName>
        <fullName evidence="1">Uncharacterized protein</fullName>
    </submittedName>
</protein>
<reference evidence="2" key="2">
    <citation type="submission" date="2015-01" db="EMBL/GenBank/DDBJ databases">
        <title>Evolutionary Origins and Diversification of the Mycorrhizal Mutualists.</title>
        <authorList>
            <consortium name="DOE Joint Genome Institute"/>
            <consortium name="Mycorrhizal Genomics Consortium"/>
            <person name="Kohler A."/>
            <person name="Kuo A."/>
            <person name="Nagy L.G."/>
            <person name="Floudas D."/>
            <person name="Copeland A."/>
            <person name="Barry K.W."/>
            <person name="Cichocki N."/>
            <person name="Veneault-Fourrey C."/>
            <person name="LaButti K."/>
            <person name="Lindquist E.A."/>
            <person name="Lipzen A."/>
            <person name="Lundell T."/>
            <person name="Morin E."/>
            <person name="Murat C."/>
            <person name="Riley R."/>
            <person name="Ohm R."/>
            <person name="Sun H."/>
            <person name="Tunlid A."/>
            <person name="Henrissat B."/>
            <person name="Grigoriev I.V."/>
            <person name="Hibbett D.S."/>
            <person name="Martin F."/>
        </authorList>
    </citation>
    <scope>NUCLEOTIDE SEQUENCE [LARGE SCALE GENOMIC DNA]</scope>
    <source>
        <strain evidence="2">UH-Slu-Lm8-n1</strain>
    </source>
</reference>
<dbReference type="HOGENOM" id="CLU_2741722_0_0_1"/>
<accession>A0A0D0BX72</accession>
<dbReference type="AlphaFoldDB" id="A0A0D0BX72"/>
<proteinExistence type="predicted"/>
<evidence type="ECO:0000313" key="1">
    <source>
        <dbReference type="EMBL" id="KIK47463.1"/>
    </source>
</evidence>
<dbReference type="Proteomes" id="UP000054485">
    <property type="component" value="Unassembled WGS sequence"/>
</dbReference>
<keyword evidence="2" id="KW-1185">Reference proteome</keyword>
<dbReference type="InParanoid" id="A0A0D0BX72"/>
<evidence type="ECO:0000313" key="2">
    <source>
        <dbReference type="Proteomes" id="UP000054485"/>
    </source>
</evidence>
<dbReference type="EMBL" id="KN835147">
    <property type="protein sequence ID" value="KIK47463.1"/>
    <property type="molecule type" value="Genomic_DNA"/>
</dbReference>
<organism evidence="1 2">
    <name type="scientific">Suillus luteus UH-Slu-Lm8-n1</name>
    <dbReference type="NCBI Taxonomy" id="930992"/>
    <lineage>
        <taxon>Eukaryota</taxon>
        <taxon>Fungi</taxon>
        <taxon>Dikarya</taxon>
        <taxon>Basidiomycota</taxon>
        <taxon>Agaricomycotina</taxon>
        <taxon>Agaricomycetes</taxon>
        <taxon>Agaricomycetidae</taxon>
        <taxon>Boletales</taxon>
        <taxon>Suillineae</taxon>
        <taxon>Suillaceae</taxon>
        <taxon>Suillus</taxon>
    </lineage>
</organism>
<sequence>MVLVARCFRGIKYGLDVSTDISVPRSILAGQRLGAEALFTLGGSCWEVSIPQSERLALQNHMWYLSYWTCV</sequence>